<dbReference type="PROSITE" id="PS51698">
    <property type="entry name" value="U_BOX"/>
    <property type="match status" value="1"/>
</dbReference>
<comment type="catalytic activity">
    <reaction evidence="1">
        <text>S-ubiquitinyl-[E2 ubiquitin-conjugating enzyme]-L-cysteine + [acceptor protein]-L-lysine = [E2 ubiquitin-conjugating enzyme]-L-cysteine + N(6)-ubiquitinyl-[acceptor protein]-L-lysine.</text>
        <dbReference type="EC" id="2.3.2.27"/>
    </reaction>
</comment>
<evidence type="ECO:0000256" key="6">
    <source>
        <dbReference type="ARBA" id="ARBA00022490"/>
    </source>
</evidence>
<comment type="function">
    <text evidence="10">Ubiquitin-protein ligase that probably functions as an E3 ligase in conjunction with specific E1 and E2 ligases. May also function as an E4 ligase mediating the assembly of polyubiquitin chains on substrates ubiquitinated by another E3 ubiquitin ligase. Mediates 'Lys-48'-linked polyubiquitination of substrates.</text>
</comment>
<evidence type="ECO:0000259" key="12">
    <source>
        <dbReference type="PROSITE" id="PS51698"/>
    </source>
</evidence>
<reference evidence="13 14" key="1">
    <citation type="submission" date="2022-05" db="EMBL/GenBank/DDBJ databases">
        <authorList>
            <consortium name="Genoscope - CEA"/>
            <person name="William W."/>
        </authorList>
    </citation>
    <scope>NUCLEOTIDE SEQUENCE [LARGE SCALE GENOMIC DNA]</scope>
</reference>
<feature type="domain" description="U-box" evidence="12">
    <location>
        <begin position="1009"/>
        <end position="1083"/>
    </location>
</feature>
<dbReference type="Pfam" id="PF10408">
    <property type="entry name" value="Ufd2P_core"/>
    <property type="match status" value="1"/>
</dbReference>
<keyword evidence="6" id="KW-0963">Cytoplasm</keyword>
<accession>A0ABN8LSP6</accession>
<dbReference type="InterPro" id="IPR003613">
    <property type="entry name" value="Ubox_domain"/>
</dbReference>
<keyword evidence="9" id="KW-0007">Acetylation</keyword>
<gene>
    <name evidence="13" type="ORF">PEVE_00044576</name>
</gene>
<evidence type="ECO:0000256" key="11">
    <source>
        <dbReference type="ARBA" id="ARBA00040077"/>
    </source>
</evidence>
<comment type="similarity">
    <text evidence="4">Belongs to the ubiquitin conjugation factor E4 family.</text>
</comment>
<dbReference type="InterPro" id="IPR045132">
    <property type="entry name" value="UBE4"/>
</dbReference>
<evidence type="ECO:0000256" key="4">
    <source>
        <dbReference type="ARBA" id="ARBA00007434"/>
    </source>
</evidence>
<evidence type="ECO:0000313" key="13">
    <source>
        <dbReference type="EMBL" id="CAH3018757.1"/>
    </source>
</evidence>
<dbReference type="Gene3D" id="3.30.40.10">
    <property type="entry name" value="Zinc/RING finger domain, C3HC4 (zinc finger)"/>
    <property type="match status" value="1"/>
</dbReference>
<keyword evidence="8" id="KW-0833">Ubl conjugation pathway</keyword>
<evidence type="ECO:0000256" key="8">
    <source>
        <dbReference type="ARBA" id="ARBA00022786"/>
    </source>
</evidence>
<keyword evidence="7" id="KW-0808">Transferase</keyword>
<dbReference type="EMBL" id="CALNXI010000095">
    <property type="protein sequence ID" value="CAH3018757.1"/>
    <property type="molecule type" value="Genomic_DNA"/>
</dbReference>
<evidence type="ECO:0000256" key="3">
    <source>
        <dbReference type="ARBA" id="ARBA00004906"/>
    </source>
</evidence>
<comment type="subcellular location">
    <subcellularLocation>
        <location evidence="2">Cytoplasm</location>
    </subcellularLocation>
</comment>
<evidence type="ECO:0000256" key="10">
    <source>
        <dbReference type="ARBA" id="ARBA00037624"/>
    </source>
</evidence>
<dbReference type="Pfam" id="PF04564">
    <property type="entry name" value="U-box"/>
    <property type="match status" value="1"/>
</dbReference>
<dbReference type="SMART" id="SM00504">
    <property type="entry name" value="Ubox"/>
    <property type="match status" value="1"/>
</dbReference>
<keyword evidence="14" id="KW-1185">Reference proteome</keyword>
<dbReference type="PANTHER" id="PTHR13931">
    <property type="entry name" value="UBIQUITINATION FACTOR E4"/>
    <property type="match status" value="1"/>
</dbReference>
<dbReference type="InterPro" id="IPR019474">
    <property type="entry name" value="Ub_conjug_fac_E4_core"/>
</dbReference>
<comment type="pathway">
    <text evidence="3">Protein modification; protein ubiquitination.</text>
</comment>
<evidence type="ECO:0000256" key="1">
    <source>
        <dbReference type="ARBA" id="ARBA00000900"/>
    </source>
</evidence>
<evidence type="ECO:0000256" key="2">
    <source>
        <dbReference type="ARBA" id="ARBA00004496"/>
    </source>
</evidence>
<evidence type="ECO:0000256" key="5">
    <source>
        <dbReference type="ARBA" id="ARBA00012483"/>
    </source>
</evidence>
<comment type="caution">
    <text evidence="13">The sequence shown here is derived from an EMBL/GenBank/DDBJ whole genome shotgun (WGS) entry which is preliminary data.</text>
</comment>
<sequence length="1086" mass="124036">MDDKNKNPSEVAQNPFAALFPSVEKAEEYRKQHGEVIAVHSPKENTVSKIQPISVLLRDVQEIESKNEAGHTTTADIVIDEKERAWILNDLLQRVFLITVDNDSDRIGKRQYGGLPKRCVYLRNTASDGEVSVLQWINIDEAIMERLSMSHPRNHVMITGGARLTSLTAEIEAGEVAIVKYLASCYRRAFDECSKWKVKDLTLLEMAERAKTLALSYAGTCLLSPEMFSKADPHKQLFQLLLAIQGDRVLSEFMDGLVQEHQRRDDLLSMFSPVISMLAERAKDVSSLLQSDVHNYINILHFFAKHTILAEILVSSKFWFPSKSPMGSISGHAFERQTLLGYFVGLTSMSRDPSKPSEFFRRPTEPSHAEIQATMANLRTHLDDLSGKLHQVIMEIMKRSSFSKHQVLYWIGACLHGNIIRKKMVAQMFEFLATSQAEDGFFLNLSTLLLKMCQPFMDPLSPKLLKINPQYCAVPVGSDAIGQESTGLHVVGLDSETRLVAPPDEEQITLKITKAFGFVTECFFMTHHCLSIGLWTVCEKYRKLMNELAQLQQMYQTEGMLNERHKVQFENSIIKQLSLKTHLLNPTLIDLVLQFYIATASWLNQLALAGDNFEDMTSFKEVEIPLPTETPAGLLFVPEFIVETMADFIIFLRHFSEDTLENAGRSLHHLVTFFVIYMGSPERVRNPHLRAKLAETLEALIPVNRSQNSSGLLSPSSVNMFNRQNAFLQHKIAPFYLPQALLQLFVDIEFTGHAMQFEQKFGYRHHMYSVLQYMWKQDKYKDTLRTLADEASNVQKNRSNLKIPTFLRFLNLLINDSIFLLDEALQYMATLKKLQAEKDSGEWESLNEQARQQKEQELQHTGGMARSHNILANETVRALSYMTAEIKKPFLIGCLIRRMADMLNYFLLRLVGPKMGELKVKNLSEFHFKPQELVSDIVDIYLNLGEDESFCNAVATDKRSYSPNLFKQSERVLKLIGRPSSVIFRLSELAHRVEECAQKEEEEEEELPEPPEEFVDPITNMLMSDPVILPTSNNIVDMSTICRHLLSDQKDPFNRSPLTLSMVQKHAELKERIQQWLAEVKAQKKS</sequence>
<dbReference type="SUPFAM" id="SSF57850">
    <property type="entry name" value="RING/U-box"/>
    <property type="match status" value="1"/>
</dbReference>
<name>A0ABN8LSP6_9CNID</name>
<dbReference type="PANTHER" id="PTHR13931:SF16">
    <property type="entry name" value="UBIQUITIN CONJUGATION FACTOR E4 A"/>
    <property type="match status" value="1"/>
</dbReference>
<organism evidence="13 14">
    <name type="scientific">Porites evermanni</name>
    <dbReference type="NCBI Taxonomy" id="104178"/>
    <lineage>
        <taxon>Eukaryota</taxon>
        <taxon>Metazoa</taxon>
        <taxon>Cnidaria</taxon>
        <taxon>Anthozoa</taxon>
        <taxon>Hexacorallia</taxon>
        <taxon>Scleractinia</taxon>
        <taxon>Fungiina</taxon>
        <taxon>Poritidae</taxon>
        <taxon>Porites</taxon>
    </lineage>
</organism>
<dbReference type="EC" id="2.3.2.27" evidence="5"/>
<evidence type="ECO:0000313" key="14">
    <source>
        <dbReference type="Proteomes" id="UP001159427"/>
    </source>
</evidence>
<dbReference type="Proteomes" id="UP001159427">
    <property type="component" value="Unassembled WGS sequence"/>
</dbReference>
<dbReference type="InterPro" id="IPR013083">
    <property type="entry name" value="Znf_RING/FYVE/PHD"/>
</dbReference>
<evidence type="ECO:0000256" key="9">
    <source>
        <dbReference type="ARBA" id="ARBA00022990"/>
    </source>
</evidence>
<protein>
    <recommendedName>
        <fullName evidence="11">Ubiquitin conjugation factor E4 A</fullName>
        <ecNumber evidence="5">2.3.2.27</ecNumber>
    </recommendedName>
</protein>
<evidence type="ECO:0000256" key="7">
    <source>
        <dbReference type="ARBA" id="ARBA00022679"/>
    </source>
</evidence>
<proteinExistence type="inferred from homology"/>